<dbReference type="FunFam" id="3.30.430.20:FF:000014">
    <property type="entry name" value="Cysteine-rich receptor-like protein kinase 2"/>
    <property type="match status" value="1"/>
</dbReference>
<dbReference type="AlphaFoldDB" id="A0A2N9F7E0"/>
<dbReference type="EMBL" id="OIVN01000600">
    <property type="protein sequence ID" value="SPC82779.1"/>
    <property type="molecule type" value="Genomic_DNA"/>
</dbReference>
<evidence type="ECO:0000256" key="13">
    <source>
        <dbReference type="SAM" id="SignalP"/>
    </source>
</evidence>
<feature type="transmembrane region" description="Helical" evidence="12">
    <location>
        <begin position="264"/>
        <end position="287"/>
    </location>
</feature>
<dbReference type="InterPro" id="IPR000719">
    <property type="entry name" value="Prot_kinase_dom"/>
</dbReference>
<accession>A0A2N9F7E0</accession>
<sequence length="644" mass="70695">MMGMVLRVTFIWWLWRLRLGVADPQINLLNSGCSQYNVSDVSNFYTNLNATFSDLRTQLNNNNKYFATAQQVTGSEPAYAMVQCRNYLSKSDCIACFTTAVSQIRNCSAANGARVIYDGCFLRYESASFYDQTTLPGSQGQCGNQTASQPTAFSTTGEGLLNDLQTATPKINGFFAASKKEVVVGGNATMYAVAQCVETASESGCQDCLKIASSNAQRCLPNADGRAYDAGCFLRYSDTPFFADNQTIDINQFLGNGGSSKKKAIIGGVVGGVGALLIIALFVWFILSRRPKEVDRGDILGATELRGPMNYKYKDLKSATKNFSEEKKLGEGGFGDVYKGTLKNGKIVAVKKLAIGQSSRAKTDFESEVKLIGNVHHRNLIRLLGCCSKGPERLLVYEYMANSSLDKFLFGERRGSLNWKQRNDIILGTARGLAYLHEEFHVCIIHRDIKTANILLDDDLQPKIADFGLARLLPEDQTHLSTKFAGTIGYMPPEYAIHGQLSEKVDTYSFGVVVLEIISGRKSSEVKNDTDGEYLLERAWKLHENDKHLELVDETLDTKDYTAEEVKINVEIALMCTQSSAALRPSMSEVVVLLRSKGSLEHTPPTKPAYVDSDNKNKVRGDTSTSTGSSTSNATASISQFSGR</sequence>
<feature type="binding site" evidence="10">
    <location>
        <position position="352"/>
    </location>
    <ligand>
        <name>ATP</name>
        <dbReference type="ChEBI" id="CHEBI:30616"/>
    </ligand>
</feature>
<evidence type="ECO:0000313" key="16">
    <source>
        <dbReference type="EMBL" id="SPC82779.1"/>
    </source>
</evidence>
<keyword evidence="7 10" id="KW-0067">ATP-binding</keyword>
<evidence type="ECO:0000256" key="9">
    <source>
        <dbReference type="ARBA" id="ARBA00023180"/>
    </source>
</evidence>
<evidence type="ECO:0000259" key="14">
    <source>
        <dbReference type="PROSITE" id="PS50011"/>
    </source>
</evidence>
<feature type="domain" description="Protein kinase" evidence="14">
    <location>
        <begin position="323"/>
        <end position="600"/>
    </location>
</feature>
<dbReference type="InterPro" id="IPR038408">
    <property type="entry name" value="GNK2_sf"/>
</dbReference>
<evidence type="ECO:0000256" key="2">
    <source>
        <dbReference type="ARBA" id="ARBA00022679"/>
    </source>
</evidence>
<dbReference type="InterPro" id="IPR017441">
    <property type="entry name" value="Protein_kinase_ATP_BS"/>
</dbReference>
<dbReference type="FunFam" id="1.10.510.10:FF:000336">
    <property type="entry name" value="Cysteine-rich receptor-like protein kinase 2"/>
    <property type="match status" value="1"/>
</dbReference>
<evidence type="ECO:0000256" key="3">
    <source>
        <dbReference type="ARBA" id="ARBA00022729"/>
    </source>
</evidence>
<dbReference type="FunFam" id="3.30.430.20:FF:000017">
    <property type="entry name" value="Cysteine-rich receptor-like protein kinase 2"/>
    <property type="match status" value="1"/>
</dbReference>
<feature type="domain" description="Gnk2-homologous" evidence="15">
    <location>
        <begin position="26"/>
        <end position="129"/>
    </location>
</feature>
<feature type="signal peptide" evidence="13">
    <location>
        <begin position="1"/>
        <end position="22"/>
    </location>
</feature>
<keyword evidence="12" id="KW-1133">Transmembrane helix</keyword>
<keyword evidence="3 13" id="KW-0732">Signal</keyword>
<keyword evidence="12" id="KW-0812">Transmembrane</keyword>
<feature type="region of interest" description="Disordered" evidence="11">
    <location>
        <begin position="600"/>
        <end position="644"/>
    </location>
</feature>
<evidence type="ECO:0000256" key="11">
    <source>
        <dbReference type="SAM" id="MobiDB-lite"/>
    </source>
</evidence>
<evidence type="ECO:0000256" key="12">
    <source>
        <dbReference type="SAM" id="Phobius"/>
    </source>
</evidence>
<dbReference type="Pfam" id="PF07714">
    <property type="entry name" value="PK_Tyr_Ser-Thr"/>
    <property type="match status" value="1"/>
</dbReference>
<feature type="chain" id="PRO_5014932152" description="Protein kinase domain-containing protein" evidence="13">
    <location>
        <begin position="23"/>
        <end position="644"/>
    </location>
</feature>
<evidence type="ECO:0000256" key="8">
    <source>
        <dbReference type="ARBA" id="ARBA00023170"/>
    </source>
</evidence>
<dbReference type="InterPro" id="IPR001245">
    <property type="entry name" value="Ser-Thr/Tyr_kinase_cat_dom"/>
</dbReference>
<organism evidence="16">
    <name type="scientific">Fagus sylvatica</name>
    <name type="common">Beechnut</name>
    <dbReference type="NCBI Taxonomy" id="28930"/>
    <lineage>
        <taxon>Eukaryota</taxon>
        <taxon>Viridiplantae</taxon>
        <taxon>Streptophyta</taxon>
        <taxon>Embryophyta</taxon>
        <taxon>Tracheophyta</taxon>
        <taxon>Spermatophyta</taxon>
        <taxon>Magnoliopsida</taxon>
        <taxon>eudicotyledons</taxon>
        <taxon>Gunneridae</taxon>
        <taxon>Pentapetalae</taxon>
        <taxon>rosids</taxon>
        <taxon>fabids</taxon>
        <taxon>Fagales</taxon>
        <taxon>Fagaceae</taxon>
        <taxon>Fagus</taxon>
    </lineage>
</organism>
<evidence type="ECO:0000259" key="15">
    <source>
        <dbReference type="PROSITE" id="PS51473"/>
    </source>
</evidence>
<dbReference type="InterPro" id="IPR008271">
    <property type="entry name" value="Ser/Thr_kinase_AS"/>
</dbReference>
<dbReference type="Pfam" id="PF01657">
    <property type="entry name" value="Stress-antifung"/>
    <property type="match status" value="2"/>
</dbReference>
<dbReference type="PANTHER" id="PTHR47973">
    <property type="entry name" value="CYSTEINE-RICH RECEPTOR-LIKE PROTEIN KINASE 3"/>
    <property type="match status" value="1"/>
</dbReference>
<dbReference type="Gene3D" id="3.30.430.20">
    <property type="entry name" value="Gnk2 domain, C-X8-C-X2-C motif"/>
    <property type="match status" value="2"/>
</dbReference>
<dbReference type="FunFam" id="3.30.200.20:FF:000177">
    <property type="entry name" value="Cysteine-rich receptor-like protein kinase 2"/>
    <property type="match status" value="1"/>
</dbReference>
<dbReference type="GO" id="GO:0005524">
    <property type="term" value="F:ATP binding"/>
    <property type="evidence" value="ECO:0007669"/>
    <property type="project" value="UniProtKB-UniRule"/>
</dbReference>
<reference evidence="16" key="1">
    <citation type="submission" date="2018-02" db="EMBL/GenBank/DDBJ databases">
        <authorList>
            <person name="Cohen D.B."/>
            <person name="Kent A.D."/>
        </authorList>
    </citation>
    <scope>NUCLEOTIDE SEQUENCE</scope>
</reference>
<keyword evidence="6" id="KW-0418">Kinase</keyword>
<dbReference type="PROSITE" id="PS00107">
    <property type="entry name" value="PROTEIN_KINASE_ATP"/>
    <property type="match status" value="1"/>
</dbReference>
<keyword evidence="2" id="KW-0808">Transferase</keyword>
<evidence type="ECO:0000256" key="6">
    <source>
        <dbReference type="ARBA" id="ARBA00022777"/>
    </source>
</evidence>
<dbReference type="SUPFAM" id="SSF56112">
    <property type="entry name" value="Protein kinase-like (PK-like)"/>
    <property type="match status" value="1"/>
</dbReference>
<dbReference type="InterPro" id="IPR052059">
    <property type="entry name" value="CR_Ser/Thr_kinase"/>
</dbReference>
<keyword evidence="5 10" id="KW-0547">Nucleotide-binding</keyword>
<protein>
    <recommendedName>
        <fullName evidence="17">Protein kinase domain-containing protein</fullName>
    </recommendedName>
</protein>
<keyword evidence="4" id="KW-0677">Repeat</keyword>
<evidence type="ECO:0000256" key="1">
    <source>
        <dbReference type="ARBA" id="ARBA00022527"/>
    </source>
</evidence>
<dbReference type="SMART" id="SM00220">
    <property type="entry name" value="S_TKc"/>
    <property type="match status" value="1"/>
</dbReference>
<evidence type="ECO:0008006" key="17">
    <source>
        <dbReference type="Google" id="ProtNLM"/>
    </source>
</evidence>
<dbReference type="CDD" id="cd23509">
    <property type="entry name" value="Gnk2-like"/>
    <property type="match status" value="2"/>
</dbReference>
<evidence type="ECO:0000256" key="5">
    <source>
        <dbReference type="ARBA" id="ARBA00022741"/>
    </source>
</evidence>
<evidence type="ECO:0000256" key="7">
    <source>
        <dbReference type="ARBA" id="ARBA00022840"/>
    </source>
</evidence>
<evidence type="ECO:0000256" key="10">
    <source>
        <dbReference type="PROSITE-ProRule" id="PRU10141"/>
    </source>
</evidence>
<dbReference type="PROSITE" id="PS50011">
    <property type="entry name" value="PROTEIN_KINASE_DOM"/>
    <property type="match status" value="1"/>
</dbReference>
<gene>
    <name evidence="16" type="ORF">FSB_LOCUS10661</name>
</gene>
<name>A0A2N9F7E0_FAGSY</name>
<keyword evidence="8" id="KW-0675">Receptor</keyword>
<dbReference type="CDD" id="cd14066">
    <property type="entry name" value="STKc_IRAK"/>
    <property type="match status" value="1"/>
</dbReference>
<dbReference type="InterPro" id="IPR011009">
    <property type="entry name" value="Kinase-like_dom_sf"/>
</dbReference>
<dbReference type="InterPro" id="IPR002902">
    <property type="entry name" value="GNK2"/>
</dbReference>
<dbReference type="PROSITE" id="PS00108">
    <property type="entry name" value="PROTEIN_KINASE_ST"/>
    <property type="match status" value="1"/>
</dbReference>
<dbReference type="Gene3D" id="3.30.200.20">
    <property type="entry name" value="Phosphorylase Kinase, domain 1"/>
    <property type="match status" value="1"/>
</dbReference>
<feature type="compositionally biased region" description="Low complexity" evidence="11">
    <location>
        <begin position="623"/>
        <end position="644"/>
    </location>
</feature>
<dbReference type="PROSITE" id="PS51473">
    <property type="entry name" value="GNK2"/>
    <property type="match status" value="2"/>
</dbReference>
<keyword evidence="12" id="KW-0472">Membrane</keyword>
<evidence type="ECO:0000256" key="4">
    <source>
        <dbReference type="ARBA" id="ARBA00022737"/>
    </source>
</evidence>
<proteinExistence type="predicted"/>
<keyword evidence="9" id="KW-0325">Glycoprotein</keyword>
<keyword evidence="1" id="KW-0723">Serine/threonine-protein kinase</keyword>
<dbReference type="GO" id="GO:0004674">
    <property type="term" value="F:protein serine/threonine kinase activity"/>
    <property type="evidence" value="ECO:0007669"/>
    <property type="project" value="UniProtKB-KW"/>
</dbReference>
<feature type="domain" description="Gnk2-homologous" evidence="15">
    <location>
        <begin position="135"/>
        <end position="241"/>
    </location>
</feature>
<dbReference type="Gene3D" id="1.10.510.10">
    <property type="entry name" value="Transferase(Phosphotransferase) domain 1"/>
    <property type="match status" value="1"/>
</dbReference>